<reference evidence="1" key="1">
    <citation type="submission" date="2020-03" db="EMBL/GenBank/DDBJ databases">
        <authorList>
            <person name="Weist P."/>
        </authorList>
    </citation>
    <scope>NUCLEOTIDE SEQUENCE</scope>
</reference>
<gene>
    <name evidence="1" type="ORF">PLEPLA_LOCUS15613</name>
</gene>
<proteinExistence type="predicted"/>
<dbReference type="Proteomes" id="UP001153269">
    <property type="component" value="Unassembled WGS sequence"/>
</dbReference>
<keyword evidence="2" id="KW-1185">Reference proteome</keyword>
<dbReference type="AlphaFoldDB" id="A0A9N7UBN7"/>
<sequence>MTPRGSEPDWSGREGFHFLPSVQTKRSVTPLYTPASVSLFLEDSSRNGRATPPLPIHHNQICSGLSTRFSGDHLFEANT</sequence>
<organism evidence="1 2">
    <name type="scientific">Pleuronectes platessa</name>
    <name type="common">European plaice</name>
    <dbReference type="NCBI Taxonomy" id="8262"/>
    <lineage>
        <taxon>Eukaryota</taxon>
        <taxon>Metazoa</taxon>
        <taxon>Chordata</taxon>
        <taxon>Craniata</taxon>
        <taxon>Vertebrata</taxon>
        <taxon>Euteleostomi</taxon>
        <taxon>Actinopterygii</taxon>
        <taxon>Neopterygii</taxon>
        <taxon>Teleostei</taxon>
        <taxon>Neoteleostei</taxon>
        <taxon>Acanthomorphata</taxon>
        <taxon>Carangaria</taxon>
        <taxon>Pleuronectiformes</taxon>
        <taxon>Pleuronectoidei</taxon>
        <taxon>Pleuronectidae</taxon>
        <taxon>Pleuronectes</taxon>
    </lineage>
</organism>
<name>A0A9N7UBN7_PLEPL</name>
<dbReference type="EMBL" id="CADEAL010000988">
    <property type="protein sequence ID" value="CAB1427672.1"/>
    <property type="molecule type" value="Genomic_DNA"/>
</dbReference>
<comment type="caution">
    <text evidence="1">The sequence shown here is derived from an EMBL/GenBank/DDBJ whole genome shotgun (WGS) entry which is preliminary data.</text>
</comment>
<evidence type="ECO:0000313" key="2">
    <source>
        <dbReference type="Proteomes" id="UP001153269"/>
    </source>
</evidence>
<protein>
    <submittedName>
        <fullName evidence="1">Uncharacterized protein</fullName>
    </submittedName>
</protein>
<accession>A0A9N7UBN7</accession>
<evidence type="ECO:0000313" key="1">
    <source>
        <dbReference type="EMBL" id="CAB1427672.1"/>
    </source>
</evidence>